<reference evidence="1" key="1">
    <citation type="submission" date="2018-06" db="EMBL/GenBank/DDBJ databases">
        <authorList>
            <person name="Zhirakovskaya E."/>
        </authorList>
    </citation>
    <scope>NUCLEOTIDE SEQUENCE</scope>
</reference>
<protein>
    <submittedName>
        <fullName evidence="1">Uncharacterized protein</fullName>
    </submittedName>
</protein>
<evidence type="ECO:0000313" key="1">
    <source>
        <dbReference type="EMBL" id="VAV89339.1"/>
    </source>
</evidence>
<sequence>MLMMVVQAVITVAYVHQAEASGIEYVSFDHSHELSADAGQTTSQKSDKLPIDDFGCHHCCHCTGIFPYENNETFKAVLAADKIFGYDPSLPSTLISPHLRPPIV</sequence>
<dbReference type="AlphaFoldDB" id="A0A3B0RBD4"/>
<proteinExistence type="predicted"/>
<name>A0A3B0RBD4_9ZZZZ</name>
<accession>A0A3B0RBD4</accession>
<organism evidence="1">
    <name type="scientific">hydrothermal vent metagenome</name>
    <dbReference type="NCBI Taxonomy" id="652676"/>
    <lineage>
        <taxon>unclassified sequences</taxon>
        <taxon>metagenomes</taxon>
        <taxon>ecological metagenomes</taxon>
    </lineage>
</organism>
<gene>
    <name evidence="1" type="ORF">MNBD_ALPHA02-352</name>
</gene>
<dbReference type="EMBL" id="UOED01000045">
    <property type="protein sequence ID" value="VAV89339.1"/>
    <property type="molecule type" value="Genomic_DNA"/>
</dbReference>